<keyword evidence="2" id="KW-0812">Transmembrane</keyword>
<proteinExistence type="predicted"/>
<accession>A0A6L9SV94</accession>
<feature type="transmembrane region" description="Helical" evidence="2">
    <location>
        <begin position="719"/>
        <end position="741"/>
    </location>
</feature>
<feature type="transmembrane region" description="Helical" evidence="2">
    <location>
        <begin position="685"/>
        <end position="707"/>
    </location>
</feature>
<dbReference type="EMBL" id="WHZV01000005">
    <property type="protein sequence ID" value="NEG55472.1"/>
    <property type="molecule type" value="Genomic_DNA"/>
</dbReference>
<evidence type="ECO:0008006" key="5">
    <source>
        <dbReference type="Google" id="ProtNLM"/>
    </source>
</evidence>
<feature type="coiled-coil region" evidence="1">
    <location>
        <begin position="1350"/>
        <end position="1416"/>
    </location>
</feature>
<keyword evidence="4" id="KW-1185">Reference proteome</keyword>
<evidence type="ECO:0000313" key="4">
    <source>
        <dbReference type="Proteomes" id="UP000483293"/>
    </source>
</evidence>
<feature type="coiled-coil region" evidence="1">
    <location>
        <begin position="588"/>
        <end position="622"/>
    </location>
</feature>
<protein>
    <recommendedName>
        <fullName evidence="5">Tape measure protein</fullName>
    </recommendedName>
</protein>
<gene>
    <name evidence="3" type="ORF">GFD21_06800</name>
</gene>
<keyword evidence="2" id="KW-0472">Membrane</keyword>
<organism evidence="3 4">
    <name type="scientific">Bifidobacterium platyrrhinorum</name>
    <dbReference type="NCBI Taxonomy" id="2661628"/>
    <lineage>
        <taxon>Bacteria</taxon>
        <taxon>Bacillati</taxon>
        <taxon>Actinomycetota</taxon>
        <taxon>Actinomycetes</taxon>
        <taxon>Bifidobacteriales</taxon>
        <taxon>Bifidobacteriaceae</taxon>
        <taxon>Bifidobacterium</taxon>
    </lineage>
</organism>
<name>A0A6L9SV94_9BIFI</name>
<evidence type="ECO:0000256" key="2">
    <source>
        <dbReference type="SAM" id="Phobius"/>
    </source>
</evidence>
<comment type="caution">
    <text evidence="3">The sequence shown here is derived from an EMBL/GenBank/DDBJ whole genome shotgun (WGS) entry which is preliminary data.</text>
</comment>
<evidence type="ECO:0000256" key="1">
    <source>
        <dbReference type="SAM" id="Coils"/>
    </source>
</evidence>
<feature type="coiled-coil region" evidence="1">
    <location>
        <begin position="217"/>
        <end position="284"/>
    </location>
</feature>
<keyword evidence="2" id="KW-1133">Transmembrane helix</keyword>
<reference evidence="3 4" key="1">
    <citation type="submission" date="2019-10" db="EMBL/GenBank/DDBJ databases">
        <title>Bifidobacterium from non-human primates.</title>
        <authorList>
            <person name="Modesto M."/>
        </authorList>
    </citation>
    <scope>NUCLEOTIDE SEQUENCE [LARGE SCALE GENOMIC DNA]</scope>
    <source>
        <strain evidence="3 4">SMA15</strain>
    </source>
</reference>
<keyword evidence="1" id="KW-0175">Coiled coil</keyword>
<evidence type="ECO:0000313" key="3">
    <source>
        <dbReference type="EMBL" id="NEG55472.1"/>
    </source>
</evidence>
<sequence>MALYSAGEVGVDVVPDTSGFWAILNAELHSRHPEVHVDVDTRDVGKAQAQLNHLDGQTLTSTIKVDGDYSGLHKYVQQMDAAEKQMRRFQQQSQSAAKFDARPFLVGLKSMQDGWGAANKRMRDEWAKTHDSLDIKAPSNRVEAQLEAIGYKYAALGEKNTAYQKTLDDLTSKQSELWAKTRADMERFAAEQKKLTDEQVANEKRLAEAVTRTNKQRGAWASQATQAQKRLAEAEKELAAAQAKGDKDAAKAAEERIATEKARLRQYEKSTDAAVKSLQKVQRETQKTSAAIDKSLAKIQKSMDSTAKNAEKALKPLNAGVEKAVSGNLDLFRKAGAEFVKEIHATAEQTRMAFDHSGPLTFLHNLQSASNDAAKELKQLRESESETARTQSMLAEAFDDTTNAMRGNAKARTAMGKAFSKSSLRDNAAQTAELTKRLDEQNGELDSLIDHFKKAKKYGLGLSDEFGDMGKRINAARDHIAGLRKLAEQSPIRAKFSLDTLGWDKTYAKVLYDAKSLARELDREYELKIRIDSWKDDAERLEKRLDQLKHQRLDVPVDFEMDEKRIIERMREVAAEIKANPERAVELEANLELDMKRAEEKLKKFREKNDELKMDLDLETALARAHLAYFTRPRTVDIFANFKGTDMGKILAGMFSGSTGLKGVENQFQRLVNLMDSLDTKVPKFALWGSALMAVGAGATNLAGSIGGVGKSLVSLSKAAYAAPAALGTVAAGFYGIYAAAQVAGDRFKLANTALKDLQSTVGNAFWDEATDAITRMSNTLGGDFVRNLAEVSAEEGRMAAGMADIITRANEAGRINAMLDHATDAVRNLRPGVEAVVDSFTSLGRVGGQYVPQLTNWISQNLTHFAMWAAEVESDNARVESAMQGVKEQAGYLGSSIGSLKGIFSGVFGTLAQYENGIQGFSEALEAADKAVNSVRFQDSLTAWIDGAQRAQSIVRNSFSSIGEDAYSLRNEVYNAFVGAGRVVGSTMENISQLLASSGAGIRDFTDGIASGWSRAMDAIGDSGPVFSELLSMVGSLADTFGGTFAASLKAASPMLRVIASATSSISEAFNSLPEPVKAAAGLWVTFGRAGKTAITSLKTGMLQNIQQTLQYKSTMQQLGVTTKQTAIGFRELVAAMDSLRRGQVSGALSGSITGVRQLGDSAEEATAKVEGVAAAGREVESSTTVITSSSRKAASGLSEAGEAASKNAGRLSAVGGAFKSAGSLAKSAGGLIVDAFGGPAGLAVTAGMALVTTAISDYSLKAQSAETASQNVADAMKNIATSAQDTASSLGVVGKAIKENLEDPNFGEDGLQGWMASHTGGALYGQFKDAASAASKLGLSLDDMAKSVAGGKNQYAALTKKLQQYRKEALKNRDETGKSIKIDKEKMDAVNKVADAAKKANDQALEEAKTTAKNNGYTEAYVQKLYDMGEGYDQIAAKTQSATQKAENYATSLKLAAQNQQNHSNALIAARSAGSLYQKTLDGMGDTIKQVNALAAQGQQVWDDQANDFNLTTEAGRLASDALGTLATNAKSYVNAMIESGDSLDDVNAKNDKMRESFYNTALQMTGNADAAKALTDQYMMTPSEVETTFKAHFENAKLELLQYLALIRDTFPDGKGDAIYNAIVNAITSGAVTDITGLQQLVQKYTTGNYQAVVTADGTQALLQMSTINQLGIEFDGENYKTTLSAEDLASPRIDEVVAALSASGLDGKTIQMILQAQGDAKLTIDQTQDSLTKLGASADDINIIINGQDHSKAEVDAAIENVSKLTGLSKDTIRFMIEATDGASKPMEDIQRKKVPLAKGASFDITANDDEASVTLASYKEKDGQTIAESKVAITGDDQVTPVADSAKQAIWLIPTQWGTLLAASGDTADVANAANTAVVAIPQEWLSSMFGYDGTSAPAKNADGSVRNIPPQWDSQLRGLDNTSAPAKNAATAVKSVPESRESRIAAKVSGLDAVKSLSSAIGGLASKTISIVTNFITHGSPSSGHLATGGRILGPGTATSDSIPAWLSNGEMVLRASSVRKLDAKYGRSFLNALNAYGDVDRALRPSAFALNARRRNQAYATGGRVKAGDMSWNIELNPVVKVELPDDSKGTQITNNVSIDGVRASDRQIVDAVQTVIQVAGRTRNMRVR</sequence>
<dbReference type="RefSeq" id="WP_163197215.1">
    <property type="nucleotide sequence ID" value="NZ_WHZV01000005.1"/>
</dbReference>
<dbReference type="Proteomes" id="UP000483293">
    <property type="component" value="Unassembled WGS sequence"/>
</dbReference>